<comment type="caution">
    <text evidence="1">The sequence shown here is derived from an EMBL/GenBank/DDBJ whole genome shotgun (WGS) entry which is preliminary data.</text>
</comment>
<gene>
    <name evidence="1" type="ORF">HanXRQr2_Chr01g0039071</name>
</gene>
<proteinExistence type="predicted"/>
<reference evidence="1" key="2">
    <citation type="submission" date="2020-06" db="EMBL/GenBank/DDBJ databases">
        <title>Helianthus annuus Genome sequencing and assembly Release 2.</title>
        <authorList>
            <person name="Gouzy J."/>
            <person name="Langlade N."/>
            <person name="Munos S."/>
        </authorList>
    </citation>
    <scope>NUCLEOTIDE SEQUENCE</scope>
    <source>
        <tissue evidence="1">Leaves</tissue>
    </source>
</reference>
<dbReference type="Gramene" id="mRNA:HanXRQr2_Chr01g0039071">
    <property type="protein sequence ID" value="mRNA:HanXRQr2_Chr01g0039071"/>
    <property type="gene ID" value="HanXRQr2_Chr01g0039071"/>
</dbReference>
<dbReference type="EMBL" id="MNCJ02000316">
    <property type="protein sequence ID" value="KAF5823505.1"/>
    <property type="molecule type" value="Genomic_DNA"/>
</dbReference>
<reference evidence="1" key="1">
    <citation type="journal article" date="2017" name="Nature">
        <title>The sunflower genome provides insights into oil metabolism, flowering and Asterid evolution.</title>
        <authorList>
            <person name="Badouin H."/>
            <person name="Gouzy J."/>
            <person name="Grassa C.J."/>
            <person name="Murat F."/>
            <person name="Staton S.E."/>
            <person name="Cottret L."/>
            <person name="Lelandais-Briere C."/>
            <person name="Owens G.L."/>
            <person name="Carrere S."/>
            <person name="Mayjonade B."/>
            <person name="Legrand L."/>
            <person name="Gill N."/>
            <person name="Kane N.C."/>
            <person name="Bowers J.E."/>
            <person name="Hubner S."/>
            <person name="Bellec A."/>
            <person name="Berard A."/>
            <person name="Berges H."/>
            <person name="Blanchet N."/>
            <person name="Boniface M.C."/>
            <person name="Brunel D."/>
            <person name="Catrice O."/>
            <person name="Chaidir N."/>
            <person name="Claudel C."/>
            <person name="Donnadieu C."/>
            <person name="Faraut T."/>
            <person name="Fievet G."/>
            <person name="Helmstetter N."/>
            <person name="King M."/>
            <person name="Knapp S.J."/>
            <person name="Lai Z."/>
            <person name="Le Paslier M.C."/>
            <person name="Lippi Y."/>
            <person name="Lorenzon L."/>
            <person name="Mandel J.R."/>
            <person name="Marage G."/>
            <person name="Marchand G."/>
            <person name="Marquand E."/>
            <person name="Bret-Mestries E."/>
            <person name="Morien E."/>
            <person name="Nambeesan S."/>
            <person name="Nguyen T."/>
            <person name="Pegot-Espagnet P."/>
            <person name="Pouilly N."/>
            <person name="Raftis F."/>
            <person name="Sallet E."/>
            <person name="Schiex T."/>
            <person name="Thomas J."/>
            <person name="Vandecasteele C."/>
            <person name="Vares D."/>
            <person name="Vear F."/>
            <person name="Vautrin S."/>
            <person name="Crespi M."/>
            <person name="Mangin B."/>
            <person name="Burke J.M."/>
            <person name="Salse J."/>
            <person name="Munos S."/>
            <person name="Vincourt P."/>
            <person name="Rieseberg L.H."/>
            <person name="Langlade N.B."/>
        </authorList>
    </citation>
    <scope>NUCLEOTIDE SEQUENCE</scope>
    <source>
        <tissue evidence="1">Leaves</tissue>
    </source>
</reference>
<protein>
    <submittedName>
        <fullName evidence="1">Uncharacterized protein</fullName>
    </submittedName>
</protein>
<dbReference type="Proteomes" id="UP000215914">
    <property type="component" value="Unassembled WGS sequence"/>
</dbReference>
<name>A0A9K3P4U5_HELAN</name>
<organism evidence="1 2">
    <name type="scientific">Helianthus annuus</name>
    <name type="common">Common sunflower</name>
    <dbReference type="NCBI Taxonomy" id="4232"/>
    <lineage>
        <taxon>Eukaryota</taxon>
        <taxon>Viridiplantae</taxon>
        <taxon>Streptophyta</taxon>
        <taxon>Embryophyta</taxon>
        <taxon>Tracheophyta</taxon>
        <taxon>Spermatophyta</taxon>
        <taxon>Magnoliopsida</taxon>
        <taxon>eudicotyledons</taxon>
        <taxon>Gunneridae</taxon>
        <taxon>Pentapetalae</taxon>
        <taxon>asterids</taxon>
        <taxon>campanulids</taxon>
        <taxon>Asterales</taxon>
        <taxon>Asteraceae</taxon>
        <taxon>Asteroideae</taxon>
        <taxon>Heliantheae alliance</taxon>
        <taxon>Heliantheae</taxon>
        <taxon>Helianthus</taxon>
    </lineage>
</organism>
<evidence type="ECO:0000313" key="2">
    <source>
        <dbReference type="Proteomes" id="UP000215914"/>
    </source>
</evidence>
<evidence type="ECO:0000313" key="1">
    <source>
        <dbReference type="EMBL" id="KAF5823505.1"/>
    </source>
</evidence>
<dbReference type="AlphaFoldDB" id="A0A9K3P4U5"/>
<accession>A0A9K3P4U5</accession>
<keyword evidence="2" id="KW-1185">Reference proteome</keyword>
<sequence length="44" mass="5107">MSVGVLVVDYLSIWINRFFHSREDCRAFVTLPELPCHSTVHPPH</sequence>